<accession>A0A255EIU6</accession>
<feature type="transmembrane region" description="Helical" evidence="1">
    <location>
        <begin position="46"/>
        <end position="66"/>
    </location>
</feature>
<sequence>MEFAIDRARIRPAFLFRLSKLGLAVMVVVLVAAFVVVALVQGRGTLVQFFVVLGLFVLAAGLYFVLRIPKDPEVRSVAESIAAGRYRAIARHRGWGSWSPSTDLPVPRAVGEIHVMGVSKVVGDPEHAVVRHTPVEDPARTVWTTTLEIGGRGDGRRHTRELVNDAVQLEGLLSRMAQNHLAVDELQVTVRAMPGLPPRYREQLAQARGGRPESVISANTDDLVNVASAVTDSYRTYVTLGMPETRVRAMIGRSEKITRERIADEVHTQAGRVAQFLTSAGYTVQGGLGPRRWGALVRHLQAPSWSLDDLSGIGAAIDGFQPYTQVEDAVAVFDQTHDVTWCHATASVSASMWPATIKGSRWMEGLVTNMVPDEEPSVIRAITTTMRLLTPAQARRDAQADILFAATQSLAERHKITDGSAERQTGAGVARLVDLLEGAAGVKVTTRIMISAPSEDGLWHARNQADEAASAAGIDRLDWADERPGDAMVWTLPLCRGIARRASSYKLAQLLEE</sequence>
<protein>
    <submittedName>
        <fullName evidence="2">Uncharacterized protein</fullName>
    </submittedName>
</protein>
<proteinExistence type="predicted"/>
<reference evidence="2 3" key="1">
    <citation type="submission" date="2017-07" db="EMBL/GenBank/DDBJ databases">
        <title>Draft whole genome sequences of clinical Proprionibacteriaceae strains.</title>
        <authorList>
            <person name="Bernier A.-M."/>
            <person name="Bernard K."/>
            <person name="Domingo M.-C."/>
        </authorList>
    </citation>
    <scope>NUCLEOTIDE SEQUENCE [LARGE SCALE GENOMIC DNA]</scope>
    <source>
        <strain evidence="2 3">NML 150081</strain>
    </source>
</reference>
<dbReference type="AlphaFoldDB" id="A0A255EIU6"/>
<keyword evidence="3" id="KW-1185">Reference proteome</keyword>
<evidence type="ECO:0000256" key="1">
    <source>
        <dbReference type="SAM" id="Phobius"/>
    </source>
</evidence>
<organism evidence="2 3">
    <name type="scientific">Parenemella sanctibonifatiensis</name>
    <dbReference type="NCBI Taxonomy" id="2016505"/>
    <lineage>
        <taxon>Bacteria</taxon>
        <taxon>Bacillati</taxon>
        <taxon>Actinomycetota</taxon>
        <taxon>Actinomycetes</taxon>
        <taxon>Propionibacteriales</taxon>
        <taxon>Propionibacteriaceae</taxon>
        <taxon>Parenemella</taxon>
    </lineage>
</organism>
<name>A0A255EIU6_9ACTN</name>
<keyword evidence="1" id="KW-1133">Transmembrane helix</keyword>
<keyword evidence="1" id="KW-0472">Membrane</keyword>
<evidence type="ECO:0000313" key="3">
    <source>
        <dbReference type="Proteomes" id="UP000216300"/>
    </source>
</evidence>
<keyword evidence="1" id="KW-0812">Transmembrane</keyword>
<comment type="caution">
    <text evidence="2">The sequence shown here is derived from an EMBL/GenBank/DDBJ whole genome shotgun (WGS) entry which is preliminary data.</text>
</comment>
<evidence type="ECO:0000313" key="2">
    <source>
        <dbReference type="EMBL" id="OYN89545.1"/>
    </source>
</evidence>
<gene>
    <name evidence="2" type="ORF">CGZ91_11740</name>
</gene>
<dbReference type="Proteomes" id="UP000216300">
    <property type="component" value="Unassembled WGS sequence"/>
</dbReference>
<feature type="transmembrane region" description="Helical" evidence="1">
    <location>
        <begin position="21"/>
        <end position="40"/>
    </location>
</feature>
<dbReference type="EMBL" id="NMVJ01000009">
    <property type="protein sequence ID" value="OYN89545.1"/>
    <property type="molecule type" value="Genomic_DNA"/>
</dbReference>
<dbReference type="InterPro" id="IPR049978">
    <property type="entry name" value="SCO6880-like"/>
</dbReference>
<dbReference type="NCBIfam" id="NF042935">
    <property type="entry name" value="SCO6880_fam"/>
    <property type="match status" value="1"/>
</dbReference>